<proteinExistence type="predicted"/>
<accession>A0A0B2QDY7</accession>
<protein>
    <submittedName>
        <fullName evidence="1">Uncharacterized protein</fullName>
    </submittedName>
</protein>
<name>A0A0B2QDY7_GLYSO</name>
<dbReference type="Proteomes" id="UP000053555">
    <property type="component" value="Unassembled WGS sequence"/>
</dbReference>
<sequence>MGWKKVSTFCRKSKDLSEESYGGAIISSTPPHSFVVRPLPPSPPSPTLSSAPPHRLCFPCLE</sequence>
<reference evidence="1" key="1">
    <citation type="submission" date="2014-07" db="EMBL/GenBank/DDBJ databases">
        <title>Identification of a novel salt tolerance gene in wild soybean by whole-genome sequencing.</title>
        <authorList>
            <person name="Lam H.-M."/>
            <person name="Qi X."/>
            <person name="Li M.-W."/>
            <person name="Liu X."/>
            <person name="Xie M."/>
            <person name="Ni M."/>
            <person name="Xu X."/>
        </authorList>
    </citation>
    <scope>NUCLEOTIDE SEQUENCE [LARGE SCALE GENOMIC DNA]</scope>
    <source>
        <tissue evidence="1">Root</tissue>
    </source>
</reference>
<dbReference type="EMBL" id="KN659929">
    <property type="protein sequence ID" value="KHN18218.1"/>
    <property type="molecule type" value="Genomic_DNA"/>
</dbReference>
<evidence type="ECO:0000313" key="1">
    <source>
        <dbReference type="EMBL" id="KHN18218.1"/>
    </source>
</evidence>
<dbReference type="AlphaFoldDB" id="A0A0B2QDY7"/>
<gene>
    <name evidence="1" type="ORF">glysoja_025108</name>
</gene>
<organism evidence="1">
    <name type="scientific">Glycine soja</name>
    <name type="common">Wild soybean</name>
    <dbReference type="NCBI Taxonomy" id="3848"/>
    <lineage>
        <taxon>Eukaryota</taxon>
        <taxon>Viridiplantae</taxon>
        <taxon>Streptophyta</taxon>
        <taxon>Embryophyta</taxon>
        <taxon>Tracheophyta</taxon>
        <taxon>Spermatophyta</taxon>
        <taxon>Magnoliopsida</taxon>
        <taxon>eudicotyledons</taxon>
        <taxon>Gunneridae</taxon>
        <taxon>Pentapetalae</taxon>
        <taxon>rosids</taxon>
        <taxon>fabids</taxon>
        <taxon>Fabales</taxon>
        <taxon>Fabaceae</taxon>
        <taxon>Papilionoideae</taxon>
        <taxon>50 kb inversion clade</taxon>
        <taxon>NPAAA clade</taxon>
        <taxon>indigoferoid/millettioid clade</taxon>
        <taxon>Phaseoleae</taxon>
        <taxon>Glycine</taxon>
        <taxon>Glycine subgen. Soja</taxon>
    </lineage>
</organism>